<evidence type="ECO:0000256" key="4">
    <source>
        <dbReference type="ARBA" id="ARBA00022679"/>
    </source>
</evidence>
<gene>
    <name evidence="9" type="ORF">H9727_02435</name>
</gene>
<feature type="binding site" evidence="7">
    <location>
        <position position="159"/>
    </location>
    <ligand>
        <name>S-adenosyl-L-methionine</name>
        <dbReference type="ChEBI" id="CHEBI:59789"/>
    </ligand>
</feature>
<dbReference type="AlphaFoldDB" id="A0A9D2ICU5"/>
<reference evidence="9" key="2">
    <citation type="submission" date="2021-04" db="EMBL/GenBank/DDBJ databases">
        <authorList>
            <person name="Gilroy R."/>
        </authorList>
    </citation>
    <scope>NUCLEOTIDE SEQUENCE</scope>
    <source>
        <strain evidence="9">CHK187-5294</strain>
    </source>
</reference>
<dbReference type="Pfam" id="PF13636">
    <property type="entry name" value="Methyltranf_PUA"/>
    <property type="match status" value="1"/>
</dbReference>
<protein>
    <submittedName>
        <fullName evidence="9">RsmF rRNA methyltransferase first C-terminal domain-containing protein</fullName>
    </submittedName>
</protein>
<proteinExistence type="inferred from homology"/>
<dbReference type="PROSITE" id="PS51686">
    <property type="entry name" value="SAM_MT_RSMB_NOP"/>
    <property type="match status" value="1"/>
</dbReference>
<dbReference type="Gene3D" id="3.40.50.150">
    <property type="entry name" value="Vaccinia Virus protein VP39"/>
    <property type="match status" value="1"/>
</dbReference>
<keyword evidence="6 7" id="KW-0694">RNA-binding</keyword>
<feature type="binding site" evidence="7">
    <location>
        <position position="177"/>
    </location>
    <ligand>
        <name>S-adenosyl-L-methionine</name>
        <dbReference type="ChEBI" id="CHEBI:59789"/>
    </ligand>
</feature>
<reference evidence="9" key="1">
    <citation type="journal article" date="2021" name="PeerJ">
        <title>Extensive microbial diversity within the chicken gut microbiome revealed by metagenomics and culture.</title>
        <authorList>
            <person name="Gilroy R."/>
            <person name="Ravi A."/>
            <person name="Getino M."/>
            <person name="Pursley I."/>
            <person name="Horton D.L."/>
            <person name="Alikhan N.F."/>
            <person name="Baker D."/>
            <person name="Gharbi K."/>
            <person name="Hall N."/>
            <person name="Watson M."/>
            <person name="Adriaenssens E.M."/>
            <person name="Foster-Nyarko E."/>
            <person name="Jarju S."/>
            <person name="Secka A."/>
            <person name="Antonio M."/>
            <person name="Oren A."/>
            <person name="Chaudhuri R.R."/>
            <person name="La Ragione R."/>
            <person name="Hildebrand F."/>
            <person name="Pallen M.J."/>
        </authorList>
    </citation>
    <scope>NUCLEOTIDE SEQUENCE</scope>
    <source>
        <strain evidence="9">CHK187-5294</strain>
    </source>
</reference>
<feature type="binding site" evidence="7">
    <location>
        <begin position="108"/>
        <end position="114"/>
    </location>
    <ligand>
        <name>S-adenosyl-L-methionine</name>
        <dbReference type="ChEBI" id="CHEBI:59789"/>
    </ligand>
</feature>
<keyword evidence="3 7" id="KW-0489">Methyltransferase</keyword>
<evidence type="ECO:0000256" key="1">
    <source>
        <dbReference type="ARBA" id="ARBA00007494"/>
    </source>
</evidence>
<feature type="domain" description="SAM-dependent MTase RsmB/NOP-type" evidence="8">
    <location>
        <begin position="1"/>
        <end position="306"/>
    </location>
</feature>
<comment type="caution">
    <text evidence="9">The sequence shown here is derived from an EMBL/GenBank/DDBJ whole genome shotgun (WGS) entry which is preliminary data.</text>
</comment>
<dbReference type="InterPro" id="IPR001678">
    <property type="entry name" value="MeTrfase_RsmB-F_NOP2_dom"/>
</dbReference>
<dbReference type="InterPro" id="IPR031340">
    <property type="entry name" value="RsmF_methylt_CI"/>
</dbReference>
<dbReference type="Pfam" id="PF17125">
    <property type="entry name" value="Methyltr_RsmF_N"/>
    <property type="match status" value="1"/>
</dbReference>
<dbReference type="Gene3D" id="3.30.70.1170">
    <property type="entry name" value="Sun protein, domain 3"/>
    <property type="match status" value="1"/>
</dbReference>
<dbReference type="InterPro" id="IPR027391">
    <property type="entry name" value="Nol1_Nop2_Fmu_2"/>
</dbReference>
<dbReference type="EMBL" id="DXCL01000014">
    <property type="protein sequence ID" value="HIZ03123.1"/>
    <property type="molecule type" value="Genomic_DNA"/>
</dbReference>
<dbReference type="GO" id="GO:0003723">
    <property type="term" value="F:RNA binding"/>
    <property type="evidence" value="ECO:0007669"/>
    <property type="project" value="UniProtKB-UniRule"/>
</dbReference>
<dbReference type="PANTHER" id="PTHR22807">
    <property type="entry name" value="NOP2 YEAST -RELATED NOL1/NOP2/FMU SUN DOMAIN-CONTAINING"/>
    <property type="match status" value="1"/>
</dbReference>
<dbReference type="InterPro" id="IPR023267">
    <property type="entry name" value="RCMT"/>
</dbReference>
<evidence type="ECO:0000256" key="5">
    <source>
        <dbReference type="ARBA" id="ARBA00022691"/>
    </source>
</evidence>
<dbReference type="PROSITE" id="PS01153">
    <property type="entry name" value="NOL1_NOP2_SUN"/>
    <property type="match status" value="1"/>
</dbReference>
<feature type="active site" description="Nucleophile" evidence="7">
    <location>
        <position position="230"/>
    </location>
</feature>
<evidence type="ECO:0000313" key="9">
    <source>
        <dbReference type="EMBL" id="HIZ03123.1"/>
    </source>
</evidence>
<dbReference type="Pfam" id="PF01189">
    <property type="entry name" value="Methyltr_RsmB-F"/>
    <property type="match status" value="1"/>
</dbReference>
<dbReference type="InterPro" id="IPR031341">
    <property type="entry name" value="Methyltr_RsmF_N"/>
</dbReference>
<dbReference type="PRINTS" id="PR02008">
    <property type="entry name" value="RCMTFAMILY"/>
</dbReference>
<organism evidence="9 10">
    <name type="scientific">Candidatus Borkfalkia avistercoris</name>
    <dbReference type="NCBI Taxonomy" id="2838504"/>
    <lineage>
        <taxon>Bacteria</taxon>
        <taxon>Bacillati</taxon>
        <taxon>Bacillota</taxon>
        <taxon>Clostridia</taxon>
        <taxon>Christensenellales</taxon>
        <taxon>Christensenellaceae</taxon>
        <taxon>Candidatus Borkfalkia</taxon>
    </lineage>
</organism>
<feature type="binding site" evidence="7">
    <location>
        <position position="132"/>
    </location>
    <ligand>
        <name>S-adenosyl-L-methionine</name>
        <dbReference type="ChEBI" id="CHEBI:59789"/>
    </ligand>
</feature>
<dbReference type="Gene3D" id="2.30.130.60">
    <property type="match status" value="1"/>
</dbReference>
<dbReference type="GO" id="GO:0008173">
    <property type="term" value="F:RNA methyltransferase activity"/>
    <property type="evidence" value="ECO:0007669"/>
    <property type="project" value="InterPro"/>
</dbReference>
<accession>A0A9D2ICU5</accession>
<dbReference type="PANTHER" id="PTHR22807:SF30">
    <property type="entry name" value="28S RRNA (CYTOSINE(4447)-C(5))-METHYLTRANSFERASE-RELATED"/>
    <property type="match status" value="1"/>
</dbReference>
<dbReference type="InterPro" id="IPR049560">
    <property type="entry name" value="MeTrfase_RsmB-F_NOP2_cat"/>
</dbReference>
<keyword evidence="4 7" id="KW-0808">Transferase</keyword>
<keyword evidence="5 7" id="KW-0949">S-adenosyl-L-methionine</keyword>
<dbReference type="GO" id="GO:0001510">
    <property type="term" value="P:RNA methylation"/>
    <property type="evidence" value="ECO:0007669"/>
    <property type="project" value="InterPro"/>
</dbReference>
<comment type="similarity">
    <text evidence="1 7">Belongs to the class I-like SAM-binding methyltransferase superfamily. RsmB/NOP family.</text>
</comment>
<dbReference type="Proteomes" id="UP000824132">
    <property type="component" value="Unassembled WGS sequence"/>
</dbReference>
<dbReference type="CDD" id="cd21147">
    <property type="entry name" value="RsmF_methylt_CTD1"/>
    <property type="match status" value="1"/>
</dbReference>
<evidence type="ECO:0000256" key="7">
    <source>
        <dbReference type="PROSITE-ProRule" id="PRU01023"/>
    </source>
</evidence>
<dbReference type="InterPro" id="IPR029063">
    <property type="entry name" value="SAM-dependent_MTases_sf"/>
</dbReference>
<evidence type="ECO:0000256" key="2">
    <source>
        <dbReference type="ARBA" id="ARBA00022490"/>
    </source>
</evidence>
<evidence type="ECO:0000259" key="8">
    <source>
        <dbReference type="PROSITE" id="PS51686"/>
    </source>
</evidence>
<dbReference type="CDD" id="cd02440">
    <property type="entry name" value="AdoMet_MTases"/>
    <property type="match status" value="1"/>
</dbReference>
<evidence type="ECO:0000256" key="3">
    <source>
        <dbReference type="ARBA" id="ARBA00022603"/>
    </source>
</evidence>
<name>A0A9D2ICU5_9FIRM</name>
<dbReference type="InterPro" id="IPR018314">
    <property type="entry name" value="RsmB/NOL1/NOP2-like_CS"/>
</dbReference>
<evidence type="ECO:0000256" key="6">
    <source>
        <dbReference type="ARBA" id="ARBA00022884"/>
    </source>
</evidence>
<sequence length="426" mass="46540">MNLPQAYAARVGSRLPDAEEYFACLDRAPERGARVNTLKITAEDFLSRGILQTDGAVPWTEDGFYIKEEKPGKSVAFAAGLFYVQEPSAMCTAPLLGAGEGERVLDLCSAPGGKGMQLAAAMRGRGVLVLNEKIPSRAAILSENVERMGVANAVVLCADPASLEERFENYFDKILVDAPCSGEGMFRKEPAALAEWSEANVAMCADRQKKILTSAEKMLRAGGRLVYSTCTFSEEEDEANAAWFSKQCGMTLLREHKLWPHRVRGEGHYAALFEKQTEERPRARFGKNAPADKKAAALWHSFEKEFFREPLRGELLSFGNALYLAPEGVFPLAGLKVLRAGIRLGEVVNGRFEPAHALALAAGRENFCNVNELNEEDAERYLRGEEAAADGVKGWCVAARGGFPLGLGKASGGVMKNKYPKALRRQ</sequence>
<evidence type="ECO:0000313" key="10">
    <source>
        <dbReference type="Proteomes" id="UP000824132"/>
    </source>
</evidence>
<keyword evidence="2" id="KW-0963">Cytoplasm</keyword>
<dbReference type="Pfam" id="PF17126">
    <property type="entry name" value="RsmF_methylt_CI"/>
    <property type="match status" value="1"/>
</dbReference>
<dbReference type="SUPFAM" id="SSF53335">
    <property type="entry name" value="S-adenosyl-L-methionine-dependent methyltransferases"/>
    <property type="match status" value="1"/>
</dbReference>